<accession>A0A2J7R6Y9</accession>
<gene>
    <name evidence="1" type="ORF">B7P43_G13845</name>
</gene>
<proteinExistence type="predicted"/>
<dbReference type="InParanoid" id="A0A2J7R6Y9"/>
<dbReference type="Proteomes" id="UP000235965">
    <property type="component" value="Unassembled WGS sequence"/>
</dbReference>
<reference evidence="1 2" key="1">
    <citation type="submission" date="2017-12" db="EMBL/GenBank/DDBJ databases">
        <title>Hemimetabolous genomes reveal molecular basis of termite eusociality.</title>
        <authorList>
            <person name="Harrison M.C."/>
            <person name="Jongepier E."/>
            <person name="Robertson H.M."/>
            <person name="Arning N."/>
            <person name="Bitard-Feildel T."/>
            <person name="Chao H."/>
            <person name="Childers C.P."/>
            <person name="Dinh H."/>
            <person name="Doddapaneni H."/>
            <person name="Dugan S."/>
            <person name="Gowin J."/>
            <person name="Greiner C."/>
            <person name="Han Y."/>
            <person name="Hu H."/>
            <person name="Hughes D.S.T."/>
            <person name="Huylmans A.-K."/>
            <person name="Kemena C."/>
            <person name="Kremer L.P.M."/>
            <person name="Lee S.L."/>
            <person name="Lopez-Ezquerra A."/>
            <person name="Mallet L."/>
            <person name="Monroy-Kuhn J.M."/>
            <person name="Moser A."/>
            <person name="Murali S.C."/>
            <person name="Muzny D.M."/>
            <person name="Otani S."/>
            <person name="Piulachs M.-D."/>
            <person name="Poelchau M."/>
            <person name="Qu J."/>
            <person name="Schaub F."/>
            <person name="Wada-Katsumata A."/>
            <person name="Worley K.C."/>
            <person name="Xie Q."/>
            <person name="Ylla G."/>
            <person name="Poulsen M."/>
            <person name="Gibbs R.A."/>
            <person name="Schal C."/>
            <person name="Richards S."/>
            <person name="Belles X."/>
            <person name="Korb J."/>
            <person name="Bornberg-Bauer E."/>
        </authorList>
    </citation>
    <scope>NUCLEOTIDE SEQUENCE [LARGE SCALE GENOMIC DNA]</scope>
    <source>
        <tissue evidence="1">Whole body</tissue>
    </source>
</reference>
<keyword evidence="2" id="KW-1185">Reference proteome</keyword>
<dbReference type="AlphaFoldDB" id="A0A2J7R6Y9"/>
<evidence type="ECO:0000313" key="1">
    <source>
        <dbReference type="EMBL" id="PNF36601.1"/>
    </source>
</evidence>
<organism evidence="1 2">
    <name type="scientific">Cryptotermes secundus</name>
    <dbReference type="NCBI Taxonomy" id="105785"/>
    <lineage>
        <taxon>Eukaryota</taxon>
        <taxon>Metazoa</taxon>
        <taxon>Ecdysozoa</taxon>
        <taxon>Arthropoda</taxon>
        <taxon>Hexapoda</taxon>
        <taxon>Insecta</taxon>
        <taxon>Pterygota</taxon>
        <taxon>Neoptera</taxon>
        <taxon>Polyneoptera</taxon>
        <taxon>Dictyoptera</taxon>
        <taxon>Blattodea</taxon>
        <taxon>Blattoidea</taxon>
        <taxon>Termitoidae</taxon>
        <taxon>Kalotermitidae</taxon>
        <taxon>Cryptotermitinae</taxon>
        <taxon>Cryptotermes</taxon>
    </lineage>
</organism>
<name>A0A2J7R6Y9_9NEOP</name>
<sequence length="83" mass="10323">MADRYQCFRGVYCRLLQGEREREKKRSIILWIWRWEDLKWGHEQTNRNRWACKERYVQSNRTTVYMDGTKFSENYESATCTKM</sequence>
<evidence type="ECO:0000313" key="2">
    <source>
        <dbReference type="Proteomes" id="UP000235965"/>
    </source>
</evidence>
<protein>
    <submittedName>
        <fullName evidence="1">Uncharacterized protein</fullName>
    </submittedName>
</protein>
<comment type="caution">
    <text evidence="1">The sequence shown here is derived from an EMBL/GenBank/DDBJ whole genome shotgun (WGS) entry which is preliminary data.</text>
</comment>
<dbReference type="EMBL" id="NEVH01006739">
    <property type="protein sequence ID" value="PNF36601.1"/>
    <property type="molecule type" value="Genomic_DNA"/>
</dbReference>